<sequence>MKVRDVMSRDVKTIPATGTLHEVAVLMKQNDIGSVPVAEQNRLVGMVTDRDLVIRALAEQLPSDTPVRTIMTDKVMYCFDDQDLADAVRNMAEFEVRRLPVVDREKLLVGVLSLSNVASGDDDELSGELLDGVATPH</sequence>
<dbReference type="PROSITE" id="PS51371">
    <property type="entry name" value="CBS"/>
    <property type="match status" value="2"/>
</dbReference>
<gene>
    <name evidence="4" type="ORF">EDC25_10492</name>
</gene>
<accession>A0A4R3LIP2</accession>
<dbReference type="EMBL" id="SMAF01000004">
    <property type="protein sequence ID" value="TCT00102.1"/>
    <property type="molecule type" value="Genomic_DNA"/>
</dbReference>
<dbReference type="CDD" id="cd04622">
    <property type="entry name" value="CBS_pair_HRP1_like"/>
    <property type="match status" value="1"/>
</dbReference>
<protein>
    <submittedName>
        <fullName evidence="4">CBS domain-containing protein</fullName>
    </submittedName>
</protein>
<dbReference type="SMART" id="SM00116">
    <property type="entry name" value="CBS"/>
    <property type="match status" value="2"/>
</dbReference>
<keyword evidence="5" id="KW-1185">Reference proteome</keyword>
<dbReference type="SUPFAM" id="SSF54631">
    <property type="entry name" value="CBS-domain pair"/>
    <property type="match status" value="1"/>
</dbReference>
<comment type="caution">
    <text evidence="4">The sequence shown here is derived from an EMBL/GenBank/DDBJ whole genome shotgun (WGS) entry which is preliminary data.</text>
</comment>
<dbReference type="PANTHER" id="PTHR48108">
    <property type="entry name" value="CBS DOMAIN-CONTAINING PROTEIN CBSX2, CHLOROPLASTIC"/>
    <property type="match status" value="1"/>
</dbReference>
<name>A0A4R3LIP2_9GAMM</name>
<dbReference type="PANTHER" id="PTHR48108:SF34">
    <property type="entry name" value="CBS DOMAIN-CONTAINING PROTEIN YHCV"/>
    <property type="match status" value="1"/>
</dbReference>
<evidence type="ECO:0000256" key="1">
    <source>
        <dbReference type="ARBA" id="ARBA00022737"/>
    </source>
</evidence>
<evidence type="ECO:0000259" key="3">
    <source>
        <dbReference type="PROSITE" id="PS51371"/>
    </source>
</evidence>
<reference evidence="4 5" key="1">
    <citation type="submission" date="2019-03" db="EMBL/GenBank/DDBJ databases">
        <title>Genomic Encyclopedia of Type Strains, Phase IV (KMG-IV): sequencing the most valuable type-strain genomes for metagenomic binning, comparative biology and taxonomic classification.</title>
        <authorList>
            <person name="Goeker M."/>
        </authorList>
    </citation>
    <scope>NUCLEOTIDE SEQUENCE [LARGE SCALE GENOMIC DNA]</scope>
    <source>
        <strain evidence="4 5">DSM 21944</strain>
    </source>
</reference>
<evidence type="ECO:0000313" key="5">
    <source>
        <dbReference type="Proteomes" id="UP000294599"/>
    </source>
</evidence>
<feature type="domain" description="CBS" evidence="3">
    <location>
        <begin position="71"/>
        <end position="129"/>
    </location>
</feature>
<dbReference type="InterPro" id="IPR000644">
    <property type="entry name" value="CBS_dom"/>
</dbReference>
<dbReference type="Pfam" id="PF00571">
    <property type="entry name" value="CBS"/>
    <property type="match status" value="2"/>
</dbReference>
<dbReference type="Gene3D" id="3.10.580.10">
    <property type="entry name" value="CBS-domain"/>
    <property type="match status" value="1"/>
</dbReference>
<evidence type="ECO:0000313" key="4">
    <source>
        <dbReference type="EMBL" id="TCT00102.1"/>
    </source>
</evidence>
<dbReference type="OrthoDB" id="9794094at2"/>
<evidence type="ECO:0000256" key="2">
    <source>
        <dbReference type="PROSITE-ProRule" id="PRU00703"/>
    </source>
</evidence>
<dbReference type="InterPro" id="IPR051462">
    <property type="entry name" value="CBS_domain-containing"/>
</dbReference>
<keyword evidence="1" id="KW-0677">Repeat</keyword>
<dbReference type="RefSeq" id="WP_123523148.1">
    <property type="nucleotide sequence ID" value="NZ_JBHLWF010000088.1"/>
</dbReference>
<feature type="domain" description="CBS" evidence="3">
    <location>
        <begin position="7"/>
        <end position="63"/>
    </location>
</feature>
<dbReference type="AlphaFoldDB" id="A0A4R3LIP2"/>
<proteinExistence type="predicted"/>
<keyword evidence="2" id="KW-0129">CBS domain</keyword>
<dbReference type="Proteomes" id="UP000294599">
    <property type="component" value="Unassembled WGS sequence"/>
</dbReference>
<dbReference type="InterPro" id="IPR046342">
    <property type="entry name" value="CBS_dom_sf"/>
</dbReference>
<organism evidence="4 5">
    <name type="scientific">Pseudofulvimonas gallinarii</name>
    <dbReference type="NCBI Taxonomy" id="634155"/>
    <lineage>
        <taxon>Bacteria</taxon>
        <taxon>Pseudomonadati</taxon>
        <taxon>Pseudomonadota</taxon>
        <taxon>Gammaproteobacteria</taxon>
        <taxon>Lysobacterales</taxon>
        <taxon>Rhodanobacteraceae</taxon>
        <taxon>Pseudofulvimonas</taxon>
    </lineage>
</organism>